<protein>
    <submittedName>
        <fullName evidence="3">Uncharacterized protein</fullName>
    </submittedName>
</protein>
<dbReference type="EMBL" id="JAVEPI010000002">
    <property type="protein sequence ID" value="KAK1443354.1"/>
    <property type="molecule type" value="Genomic_DNA"/>
</dbReference>
<feature type="signal peptide" evidence="2">
    <location>
        <begin position="1"/>
        <end position="21"/>
    </location>
</feature>
<keyword evidence="2" id="KW-0732">Signal</keyword>
<evidence type="ECO:0000256" key="1">
    <source>
        <dbReference type="SAM" id="MobiDB-lite"/>
    </source>
</evidence>
<feature type="chain" id="PRO_5042086894" evidence="2">
    <location>
        <begin position="22"/>
        <end position="446"/>
    </location>
</feature>
<name>A0AAD8LJF7_BABGI</name>
<sequence length="446" mass="48342">MKGIYSIFIFFAAVLLAPCSATAVANPADVATLKGMLDWVSGLKASQQTRSATVDLNDTLLGGLTSQAVNVESMVNEAINDADALRKLLLKEQSGETTSSLNVRSMTSGEISLFLEVLPSMYDSLLQLHEKVKETKGFKSSIDGTTTNTKLTQGAVSGWLQTKGFNSDNININTTLEDLNNKLTEILTENKPIYKIPSLYATYYMTQKPENLGERLAWLLLFSSSLSNKKIEDGLKEHVRTHLPNKTDELVSSLKSLSEHNGPIMNLIGTGTGNTLYPFSKMHSKPGKFADPNAGKYFGTLSDVCNVIEDELKEVEKKFSTSGASQVTSPDAVYLRNKGFDTLGVTVLSGVPGRIQELIGSNKPLNKVCSIVKAYGEKVNPKAHRSEASTSSLRSGNKLNSSNDSSSSSDEESASTKRSRESNSEEDSLFMPLSTVVFASVCLFIV</sequence>
<feature type="region of interest" description="Disordered" evidence="1">
    <location>
        <begin position="380"/>
        <end position="426"/>
    </location>
</feature>
<accession>A0AAD8LJF7</accession>
<evidence type="ECO:0000313" key="4">
    <source>
        <dbReference type="Proteomes" id="UP001230268"/>
    </source>
</evidence>
<evidence type="ECO:0000256" key="2">
    <source>
        <dbReference type="SAM" id="SignalP"/>
    </source>
</evidence>
<dbReference type="Proteomes" id="UP001230268">
    <property type="component" value="Unassembled WGS sequence"/>
</dbReference>
<feature type="compositionally biased region" description="Basic and acidic residues" evidence="1">
    <location>
        <begin position="414"/>
        <end position="423"/>
    </location>
</feature>
<proteinExistence type="predicted"/>
<evidence type="ECO:0000313" key="3">
    <source>
        <dbReference type="EMBL" id="KAK1443354.1"/>
    </source>
</evidence>
<organism evidence="3 4">
    <name type="scientific">Babesia gibsoni</name>
    <dbReference type="NCBI Taxonomy" id="33632"/>
    <lineage>
        <taxon>Eukaryota</taxon>
        <taxon>Sar</taxon>
        <taxon>Alveolata</taxon>
        <taxon>Apicomplexa</taxon>
        <taxon>Aconoidasida</taxon>
        <taxon>Piroplasmida</taxon>
        <taxon>Babesiidae</taxon>
        <taxon>Babesia</taxon>
    </lineage>
</organism>
<dbReference type="AlphaFoldDB" id="A0AAD8LJF7"/>
<feature type="compositionally biased region" description="Polar residues" evidence="1">
    <location>
        <begin position="388"/>
        <end position="399"/>
    </location>
</feature>
<reference evidence="3" key="1">
    <citation type="submission" date="2023-08" db="EMBL/GenBank/DDBJ databases">
        <title>Draft sequence of the Babesia gibsoni genome.</title>
        <authorList>
            <person name="Yamagishi J.Y."/>
            <person name="Xuan X.X."/>
        </authorList>
    </citation>
    <scope>NUCLEOTIDE SEQUENCE</scope>
    <source>
        <strain evidence="3">Azabu</strain>
    </source>
</reference>
<comment type="caution">
    <text evidence="3">The sequence shown here is derived from an EMBL/GenBank/DDBJ whole genome shotgun (WGS) entry which is preliminary data.</text>
</comment>
<gene>
    <name evidence="3" type="ORF">BgAZ_202300</name>
</gene>
<keyword evidence="4" id="KW-1185">Reference proteome</keyword>